<dbReference type="AlphaFoldDB" id="A0A0L8GRI1"/>
<sequence>MDDEVRWYKLRDYVDSYSFKLEVSEFRIPFLNMSIHISRYRCVLCRPFRTIFPRKNFFFLGSIQRVSCSLLVILVSRLTSRH</sequence>
<evidence type="ECO:0000313" key="1">
    <source>
        <dbReference type="EMBL" id="KOF79205.1"/>
    </source>
</evidence>
<protein>
    <submittedName>
        <fullName evidence="1">Uncharacterized protein</fullName>
    </submittedName>
</protein>
<reference evidence="1" key="1">
    <citation type="submission" date="2015-07" db="EMBL/GenBank/DDBJ databases">
        <title>MeaNS - Measles Nucleotide Surveillance Program.</title>
        <authorList>
            <person name="Tran T."/>
            <person name="Druce J."/>
        </authorList>
    </citation>
    <scope>NUCLEOTIDE SEQUENCE</scope>
    <source>
        <strain evidence="1">UCB-OBI-ISO-001</strain>
        <tissue evidence="1">Gonad</tissue>
    </source>
</reference>
<dbReference type="EMBL" id="KQ420825">
    <property type="protein sequence ID" value="KOF79205.1"/>
    <property type="molecule type" value="Genomic_DNA"/>
</dbReference>
<proteinExistence type="predicted"/>
<accession>A0A0L8GRI1</accession>
<name>A0A0L8GRI1_OCTBM</name>
<organism evidence="1">
    <name type="scientific">Octopus bimaculoides</name>
    <name type="common">California two-spotted octopus</name>
    <dbReference type="NCBI Taxonomy" id="37653"/>
    <lineage>
        <taxon>Eukaryota</taxon>
        <taxon>Metazoa</taxon>
        <taxon>Spiralia</taxon>
        <taxon>Lophotrochozoa</taxon>
        <taxon>Mollusca</taxon>
        <taxon>Cephalopoda</taxon>
        <taxon>Coleoidea</taxon>
        <taxon>Octopodiformes</taxon>
        <taxon>Octopoda</taxon>
        <taxon>Incirrata</taxon>
        <taxon>Octopodidae</taxon>
        <taxon>Octopus</taxon>
    </lineage>
</organism>
<gene>
    <name evidence="1" type="ORF">OCBIM_22029797mg</name>
</gene>